<dbReference type="EMBL" id="JAAWWB010000002">
    <property type="protein sequence ID" value="KAG6787800.1"/>
    <property type="molecule type" value="Genomic_DNA"/>
</dbReference>
<dbReference type="GO" id="GO:0003676">
    <property type="term" value="F:nucleic acid binding"/>
    <property type="evidence" value="ECO:0007669"/>
    <property type="project" value="InterPro"/>
</dbReference>
<keyword evidence="2" id="KW-1185">Reference proteome</keyword>
<dbReference type="FunFam" id="1.25.70.10:FF:000001">
    <property type="entry name" value="Mitochondrial transcription termination factor-like"/>
    <property type="match status" value="2"/>
</dbReference>
<dbReference type="PANTHER" id="PTHR13068:SF31">
    <property type="entry name" value="TRANSCRIPTION TERMINATION FACTOR MTERF2, CHLOROPLASTIC-LIKE"/>
    <property type="match status" value="1"/>
</dbReference>
<name>A0A8X8AIU7_POPTO</name>
<dbReference type="PANTHER" id="PTHR13068">
    <property type="entry name" value="CGI-12 PROTEIN-RELATED"/>
    <property type="match status" value="1"/>
</dbReference>
<dbReference type="InterPro" id="IPR003690">
    <property type="entry name" value="MTERF"/>
</dbReference>
<protein>
    <recommendedName>
        <fullName evidence="3">Mitochondrial transcription termination factor family protein</fullName>
    </recommendedName>
</protein>
<reference evidence="1" key="1">
    <citation type="journal article" date="2020" name="bioRxiv">
        <title>Hybrid origin of Populus tomentosa Carr. identified through genome sequencing and phylogenomic analysis.</title>
        <authorList>
            <person name="An X."/>
            <person name="Gao K."/>
            <person name="Chen Z."/>
            <person name="Li J."/>
            <person name="Yang X."/>
            <person name="Yang X."/>
            <person name="Zhou J."/>
            <person name="Guo T."/>
            <person name="Zhao T."/>
            <person name="Huang S."/>
            <person name="Miao D."/>
            <person name="Khan W.U."/>
            <person name="Rao P."/>
            <person name="Ye M."/>
            <person name="Lei B."/>
            <person name="Liao W."/>
            <person name="Wang J."/>
            <person name="Ji L."/>
            <person name="Li Y."/>
            <person name="Guo B."/>
            <person name="Mustafa N.S."/>
            <person name="Li S."/>
            <person name="Yun Q."/>
            <person name="Keller S.R."/>
            <person name="Mao J."/>
            <person name="Zhang R."/>
            <person name="Strauss S.H."/>
        </authorList>
    </citation>
    <scope>NUCLEOTIDE SEQUENCE</scope>
    <source>
        <strain evidence="1">GM15</strain>
        <tissue evidence="1">Leaf</tissue>
    </source>
</reference>
<evidence type="ECO:0008006" key="3">
    <source>
        <dbReference type="Google" id="ProtNLM"/>
    </source>
</evidence>
<dbReference type="Pfam" id="PF02536">
    <property type="entry name" value="mTERF"/>
    <property type="match status" value="4"/>
</dbReference>
<evidence type="ECO:0000313" key="1">
    <source>
        <dbReference type="EMBL" id="KAG6787800.1"/>
    </source>
</evidence>
<evidence type="ECO:0000313" key="2">
    <source>
        <dbReference type="Proteomes" id="UP000886885"/>
    </source>
</evidence>
<dbReference type="Proteomes" id="UP000886885">
    <property type="component" value="Chromosome 1D"/>
</dbReference>
<dbReference type="OrthoDB" id="637682at2759"/>
<organism evidence="1 2">
    <name type="scientific">Populus tomentosa</name>
    <name type="common">Chinese white poplar</name>
    <dbReference type="NCBI Taxonomy" id="118781"/>
    <lineage>
        <taxon>Eukaryota</taxon>
        <taxon>Viridiplantae</taxon>
        <taxon>Streptophyta</taxon>
        <taxon>Embryophyta</taxon>
        <taxon>Tracheophyta</taxon>
        <taxon>Spermatophyta</taxon>
        <taxon>Magnoliopsida</taxon>
        <taxon>eudicotyledons</taxon>
        <taxon>Gunneridae</taxon>
        <taxon>Pentapetalae</taxon>
        <taxon>rosids</taxon>
        <taxon>fabids</taxon>
        <taxon>Malpighiales</taxon>
        <taxon>Salicaceae</taxon>
        <taxon>Saliceae</taxon>
        <taxon>Populus</taxon>
    </lineage>
</organism>
<gene>
    <name evidence="1" type="ORF">POTOM_003845</name>
</gene>
<accession>A0A8X8AIU7</accession>
<dbReference type="AlphaFoldDB" id="A0A8X8AIU7"/>
<comment type="caution">
    <text evidence="1">The sequence shown here is derived from an EMBL/GenBank/DDBJ whole genome shotgun (WGS) entry which is preliminary data.</text>
</comment>
<dbReference type="SMART" id="SM00733">
    <property type="entry name" value="Mterf"/>
    <property type="match status" value="16"/>
</dbReference>
<sequence>MIYGRNLKPPARNFLLASRMRSLLSLMHKRFLSSSPSSSSSSSSSTVECLVNSCGLPSKSALEFSRDFHLHENNLQSFQSVFRCFQSYNIPSIRITKLIKRRPQILNYNVEDNLKPKLQLLVQNGIVGHHMCKVFVSNPLILNADLDSQIKPCFQFLKSVLGSNRNVVEAINRSSNLLTCDLKGCLQPNVDFLIREGVPFDGVAEFLIRDAITVQHKHNNMVNAVNDLKHLGFDPKAPVFLEAVRVRIHMSESIWKEKIEVMKSLGWSEEEIFSAFKRDPIFLKSALEFSRDFHLHENNLQSFQSVFRCFQSHNIPSIRITKLIKRRPQILNYNVEDNLKPKLQLLVQNGIVGHHMYKVFVSNPLILNADLDSQIKPCFQFLKSVLGSNRNVVEAINRSSNLLTCDLKGCLQPNVDFLIREGVPFDGVAELLIRDAITVQHKHNNMVNAVNDLKNLGFDPKAPVFLEAVRVRIHMSESIWKEKIEVMKSLGWSEEEIFSAFKRDPIFLKSPVEKIRMVTDFFVNTLKLGRQILSEDPEFFTLKIDKSCRRRYDVFKLLESEKLIEGGVKIEEVLKMRDKEFLVKYVKKYVDKVPGLWETFNGRKQQQSLPGLTESFLIIAGLYNHPSNGEKQLVESREIIIDGLNFGTDCGVDNEPMDATSQNLERDTPYEINSIPCNLAIVFLLGHTNANAIVAVAYGWGSGLSSNPRMAERAYGNLILSVPNPTAASIKRSQKLYSFDLLCCPQNTFCFQGMASNVPLRNLLSLVQNRSLKTSTVPPNTSSPSSFTVQYLLSSPGLHLESVHSVSQKLQIDESDLQNPHYVIGFLKAHDFKDAHIAKLIHKWPAVLHCKVEHNLKPKFEFFIENGFVGEILPELIVSNPDVLRRALDSRIIPCFELLKSVLGCSEKAASAFKRCSVSMMSAMEPNIDLLIKEGVPVDRIAKLIMLQPRTIQQKHQRMVYAVKALKDLEIDSKTTVFIHALRVMLQMSESTWNKKVEVLKSLGWTEEEILQAFKRCPFCFTCSEEKIRSVVDFLVNTLKMELRTVIGRPEFLMLSVDKRIRPRYNVLKILESKKLVIGKKNMKQLLTMRENNFFQNYVIKYADKVPGLLEAYEVLPKQ</sequence>
<proteinExistence type="predicted"/>